<keyword evidence="1" id="KW-0472">Membrane</keyword>
<keyword evidence="1" id="KW-0812">Transmembrane</keyword>
<comment type="caution">
    <text evidence="2">The sequence shown here is derived from an EMBL/GenBank/DDBJ whole genome shotgun (WGS) entry which is preliminary data.</text>
</comment>
<dbReference type="RefSeq" id="WP_343767678.1">
    <property type="nucleotide sequence ID" value="NZ_BAAACF010000001.1"/>
</dbReference>
<accession>A0ABN1ITZ9</accession>
<feature type="transmembrane region" description="Helical" evidence="1">
    <location>
        <begin position="167"/>
        <end position="185"/>
    </location>
</feature>
<keyword evidence="1" id="KW-1133">Transmembrane helix</keyword>
<feature type="transmembrane region" description="Helical" evidence="1">
    <location>
        <begin position="141"/>
        <end position="161"/>
    </location>
</feature>
<feature type="transmembrane region" description="Helical" evidence="1">
    <location>
        <begin position="77"/>
        <end position="97"/>
    </location>
</feature>
<feature type="transmembrane region" description="Helical" evidence="1">
    <location>
        <begin position="197"/>
        <end position="221"/>
    </location>
</feature>
<evidence type="ECO:0000313" key="2">
    <source>
        <dbReference type="EMBL" id="GAA0721294.1"/>
    </source>
</evidence>
<gene>
    <name evidence="2" type="primary">eutH</name>
    <name evidence="2" type="ORF">GCM10008905_11590</name>
</gene>
<dbReference type="NCBIfam" id="NF011667">
    <property type="entry name" value="PRK15086.1-3"/>
    <property type="match status" value="1"/>
</dbReference>
<feature type="transmembrane region" description="Helical" evidence="1">
    <location>
        <begin position="233"/>
        <end position="254"/>
    </location>
</feature>
<feature type="transmembrane region" description="Helical" evidence="1">
    <location>
        <begin position="35"/>
        <end position="56"/>
    </location>
</feature>
<protein>
    <submittedName>
        <fullName evidence="2">Ethanolamine utilization protein EutH</fullName>
    </submittedName>
</protein>
<sequence>MNKIIMYIIGICFILGGLDYMIGNKFALGDKFCEGIKSMGVLALGMIGIYSLAPIIGEGISKIIIPLSSVLKIDPSIIPTSFLAVDMGGWQIANLVALNKEMALFSGIILASNLGATVSFSIPLALGMIHKKDYEEFSKGTMIGFISIPIGALAGGLSMGINISYLTWNMLPIAIFSILLSIGLIKTPGLLVNAFNIFGKVMIILGMIGLVLVGGEILLNIKILNNVAPFTESIYVVGKIAFVLGGAYPMLAIINKLFKNTFDKIGEKIGINSYSISGLIGNLASNLLIFGTFNDMDKRGKVMCAAFAVSGSFVFGGQLGFVSGVSSEMVPPFIISKFVGGIFSLFLSKFIVDKL</sequence>
<dbReference type="InterPro" id="IPR007441">
    <property type="entry name" value="EutH"/>
</dbReference>
<feature type="transmembrane region" description="Helical" evidence="1">
    <location>
        <begin position="333"/>
        <end position="352"/>
    </location>
</feature>
<reference evidence="2 3" key="1">
    <citation type="journal article" date="2019" name="Int. J. Syst. Evol. Microbiol.">
        <title>The Global Catalogue of Microorganisms (GCM) 10K type strain sequencing project: providing services to taxonomists for standard genome sequencing and annotation.</title>
        <authorList>
            <consortium name="The Broad Institute Genomics Platform"/>
            <consortium name="The Broad Institute Genome Sequencing Center for Infectious Disease"/>
            <person name="Wu L."/>
            <person name="Ma J."/>
        </authorList>
    </citation>
    <scope>NUCLEOTIDE SEQUENCE [LARGE SCALE GENOMIC DNA]</scope>
    <source>
        <strain evidence="2 3">JCM 1405</strain>
    </source>
</reference>
<dbReference type="EMBL" id="BAAACF010000001">
    <property type="protein sequence ID" value="GAA0721294.1"/>
    <property type="molecule type" value="Genomic_DNA"/>
</dbReference>
<dbReference type="PANTHER" id="PTHR40089">
    <property type="entry name" value="ETHANOLAMINE UTILIZATION PROTEIN EUTH"/>
    <property type="match status" value="1"/>
</dbReference>
<proteinExistence type="predicted"/>
<dbReference type="PIRSF" id="PIRSF019466">
    <property type="entry name" value="EutH"/>
    <property type="match status" value="1"/>
</dbReference>
<feature type="transmembrane region" description="Helical" evidence="1">
    <location>
        <begin position="103"/>
        <end position="129"/>
    </location>
</feature>
<evidence type="ECO:0000256" key="1">
    <source>
        <dbReference type="SAM" id="Phobius"/>
    </source>
</evidence>
<feature type="transmembrane region" description="Helical" evidence="1">
    <location>
        <begin position="5"/>
        <end position="23"/>
    </location>
</feature>
<dbReference type="Proteomes" id="UP001500339">
    <property type="component" value="Unassembled WGS sequence"/>
</dbReference>
<name>A0ABN1ITZ9_9CLOT</name>
<evidence type="ECO:0000313" key="3">
    <source>
        <dbReference type="Proteomes" id="UP001500339"/>
    </source>
</evidence>
<dbReference type="Pfam" id="PF04346">
    <property type="entry name" value="EutH"/>
    <property type="match status" value="1"/>
</dbReference>
<dbReference type="PANTHER" id="PTHR40089:SF1">
    <property type="entry name" value="ETHANOLAMINE PERMEASE EUTH-RELATED"/>
    <property type="match status" value="1"/>
</dbReference>
<keyword evidence="3" id="KW-1185">Reference proteome</keyword>
<organism evidence="2 3">
    <name type="scientific">Clostridium malenominatum</name>
    <dbReference type="NCBI Taxonomy" id="1539"/>
    <lineage>
        <taxon>Bacteria</taxon>
        <taxon>Bacillati</taxon>
        <taxon>Bacillota</taxon>
        <taxon>Clostridia</taxon>
        <taxon>Eubacteriales</taxon>
        <taxon>Clostridiaceae</taxon>
        <taxon>Clostridium</taxon>
    </lineage>
</organism>
<feature type="transmembrane region" description="Helical" evidence="1">
    <location>
        <begin position="302"/>
        <end position="321"/>
    </location>
</feature>